<sequence>MASEAKTKQTEDAPLIDLNEASIKKLMTKAKRRGYLTVDELNDALPQDQMNSEQIEDVMSAISEMGVNIVENDEEAEAEAQQEAEVEEIAVGGDAKKDAKKAPAAAAKKTTTGDRTDDPVRMYLREMGAVELLSREGEIAIAKRIESGRDTMIIGLCQSPITFHAIIQWSEALNNEEMQLREILDLDAMLSKEPPADKLAEGAEDDDDGEITEDSAGPSIRDDDEDDVSEDDEDTEGEDGEEGSSKREEEEEEDNTMSLAQMEAALKPDAIERFARITSLFKKFEKLQNERVETMARGEVLPKAKENKYEKLGEELTAEVESMQFHATKIEFLVDNLYAFNRRLTALGGQMLRLAERHKVKRRDFLDAYIGNELDDAWMQDRVKKDKKWAAFADKEGDAVDRIRSEIADIAAATGMSLPEFRRIVNMVQKGEREARIAKKEMVEANLRLVISIAKKYTNRGLQFLDLIQEGNIGLMKAVDKFEYRRGYKFSTYATWWIRQAITRSIADQARTIRIPVHMIETINKLVRTSRQFLHEQGREPTPEEMAERLSMPLEKVRKVMKIAKEPISLETPIGDEEDSHLGDFIEDKNAIIPVDAAIQANLKETVTRVLASLTPREERVLRMRFGIGMNTDHTLEEVGQQFSVTRERIRQIEAKALRKLKHPSRSRKMRSFLDQ</sequence>
<keyword evidence="3 6" id="KW-0731">Sigma factor</keyword>
<keyword evidence="1 6" id="KW-0963">Cytoplasm</keyword>
<comment type="caution">
    <text evidence="10">The sequence shown here is derived from an EMBL/GenBank/DDBJ whole genome shotgun (WGS) entry which is preliminary data.</text>
</comment>
<dbReference type="PANTHER" id="PTHR30603:SF60">
    <property type="entry name" value="RNA POLYMERASE SIGMA FACTOR RPOD"/>
    <property type="match status" value="1"/>
</dbReference>
<keyword evidence="4 6" id="KW-0238">DNA-binding</keyword>
<evidence type="ECO:0000256" key="1">
    <source>
        <dbReference type="ARBA" id="ARBA00022490"/>
    </source>
</evidence>
<dbReference type="EMBL" id="WTYE01000001">
    <property type="protein sequence ID" value="MXP32279.1"/>
    <property type="molecule type" value="Genomic_DNA"/>
</dbReference>
<feature type="region of interest" description="Sigma-70 factor domain-3" evidence="6">
    <location>
        <begin position="521"/>
        <end position="597"/>
    </location>
</feature>
<organism evidence="10 11">
    <name type="scientific">Parerythrobacter jejuensis</name>
    <dbReference type="NCBI Taxonomy" id="795812"/>
    <lineage>
        <taxon>Bacteria</taxon>
        <taxon>Pseudomonadati</taxon>
        <taxon>Pseudomonadota</taxon>
        <taxon>Alphaproteobacteria</taxon>
        <taxon>Sphingomonadales</taxon>
        <taxon>Erythrobacteraceae</taxon>
        <taxon>Parerythrobacter</taxon>
    </lineage>
</organism>
<dbReference type="Pfam" id="PF04539">
    <property type="entry name" value="Sigma70_r3"/>
    <property type="match status" value="1"/>
</dbReference>
<dbReference type="Pfam" id="PF04546">
    <property type="entry name" value="Sigma70_ner"/>
    <property type="match status" value="1"/>
</dbReference>
<dbReference type="InterPro" id="IPR028630">
    <property type="entry name" value="Sigma70_RpoD"/>
</dbReference>
<feature type="compositionally biased region" description="Acidic residues" evidence="7">
    <location>
        <begin position="222"/>
        <end position="242"/>
    </location>
</feature>
<comment type="similarity">
    <text evidence="6">Belongs to the sigma-70 factor family. RpoD/SigA subfamily.</text>
</comment>
<dbReference type="FunFam" id="1.10.601.10:FF:000001">
    <property type="entry name" value="RNA polymerase sigma factor SigA"/>
    <property type="match status" value="1"/>
</dbReference>
<dbReference type="PRINTS" id="PR00046">
    <property type="entry name" value="SIGMA70FCT"/>
</dbReference>
<dbReference type="PROSITE" id="PS00715">
    <property type="entry name" value="SIGMA70_1"/>
    <property type="match status" value="1"/>
</dbReference>
<dbReference type="InterPro" id="IPR007127">
    <property type="entry name" value="RNA_pol_sigma_70_r1_1"/>
</dbReference>
<dbReference type="FunFam" id="1.10.10.10:FF:000004">
    <property type="entry name" value="RNA polymerase sigma factor SigA"/>
    <property type="match status" value="1"/>
</dbReference>
<dbReference type="Proteomes" id="UP000446786">
    <property type="component" value="Unassembled WGS sequence"/>
</dbReference>
<dbReference type="AlphaFoldDB" id="A0A845AS16"/>
<keyword evidence="2 6" id="KW-0805">Transcription regulation</keyword>
<feature type="short sequence motif" description="Interaction with polymerase core subunit RpoC" evidence="6">
    <location>
        <begin position="466"/>
        <end position="469"/>
    </location>
</feature>
<feature type="region of interest" description="Disordered" evidence="7">
    <location>
        <begin position="93"/>
        <end position="117"/>
    </location>
</feature>
<evidence type="ECO:0000256" key="7">
    <source>
        <dbReference type="SAM" id="MobiDB-lite"/>
    </source>
</evidence>
<evidence type="ECO:0000256" key="2">
    <source>
        <dbReference type="ARBA" id="ARBA00023015"/>
    </source>
</evidence>
<dbReference type="GO" id="GO:0005737">
    <property type="term" value="C:cytoplasm"/>
    <property type="evidence" value="ECO:0007669"/>
    <property type="project" value="UniProtKB-SubCell"/>
</dbReference>
<dbReference type="NCBIfam" id="NF004208">
    <property type="entry name" value="PRK05658.1"/>
    <property type="match status" value="1"/>
</dbReference>
<dbReference type="InterPro" id="IPR014284">
    <property type="entry name" value="RNA_pol_sigma-70_dom"/>
</dbReference>
<evidence type="ECO:0000259" key="8">
    <source>
        <dbReference type="PROSITE" id="PS00715"/>
    </source>
</evidence>
<evidence type="ECO:0000259" key="9">
    <source>
        <dbReference type="PROSITE" id="PS00716"/>
    </source>
</evidence>
<evidence type="ECO:0000256" key="4">
    <source>
        <dbReference type="ARBA" id="ARBA00023125"/>
    </source>
</evidence>
<dbReference type="SUPFAM" id="SSF88659">
    <property type="entry name" value="Sigma3 and sigma4 domains of RNA polymerase sigma factors"/>
    <property type="match status" value="2"/>
</dbReference>
<feature type="region of interest" description="Sigma-70 factor domain-4" evidence="6">
    <location>
        <begin position="610"/>
        <end position="663"/>
    </location>
</feature>
<dbReference type="HAMAP" id="MF_00963">
    <property type="entry name" value="Sigma70_RpoD_SigA"/>
    <property type="match status" value="1"/>
</dbReference>
<dbReference type="Pfam" id="PF00140">
    <property type="entry name" value="Sigma70_r1_2"/>
    <property type="match status" value="1"/>
</dbReference>
<dbReference type="NCBIfam" id="TIGR02937">
    <property type="entry name" value="sigma70-ECF"/>
    <property type="match status" value="1"/>
</dbReference>
<feature type="domain" description="RNA polymerase sigma-70" evidence="9">
    <location>
        <begin position="635"/>
        <end position="661"/>
    </location>
</feature>
<dbReference type="Pfam" id="PF03979">
    <property type="entry name" value="Sigma70_r1_1"/>
    <property type="match status" value="1"/>
</dbReference>
<dbReference type="InterPro" id="IPR042189">
    <property type="entry name" value="RNA_pol_sigma_70_r1_1_sf"/>
</dbReference>
<dbReference type="PROSITE" id="PS00716">
    <property type="entry name" value="SIGMA70_2"/>
    <property type="match status" value="1"/>
</dbReference>
<dbReference type="CDD" id="cd06171">
    <property type="entry name" value="Sigma70_r4"/>
    <property type="match status" value="1"/>
</dbReference>
<dbReference type="Pfam" id="PF04542">
    <property type="entry name" value="Sigma70_r2"/>
    <property type="match status" value="1"/>
</dbReference>
<evidence type="ECO:0000313" key="11">
    <source>
        <dbReference type="Proteomes" id="UP000446786"/>
    </source>
</evidence>
<evidence type="ECO:0000256" key="3">
    <source>
        <dbReference type="ARBA" id="ARBA00023082"/>
    </source>
</evidence>
<comment type="function">
    <text evidence="6">Sigma factors are initiation factors that promote the attachment of RNA polymerase to specific initiation sites and are then released. This sigma factor is the primary sigma factor during exponential growth.</text>
</comment>
<dbReference type="InterPro" id="IPR007631">
    <property type="entry name" value="RNA_pol_sigma_70_non-ess"/>
</dbReference>
<feature type="compositionally biased region" description="Acidic residues" evidence="7">
    <location>
        <begin position="202"/>
        <end position="213"/>
    </location>
</feature>
<keyword evidence="5 6" id="KW-0804">Transcription</keyword>
<dbReference type="PANTHER" id="PTHR30603">
    <property type="entry name" value="RNA POLYMERASE SIGMA FACTOR RPO"/>
    <property type="match status" value="1"/>
</dbReference>
<dbReference type="FunFam" id="1.10.10.10:FF:000002">
    <property type="entry name" value="RNA polymerase sigma factor SigA"/>
    <property type="match status" value="1"/>
</dbReference>
<dbReference type="OrthoDB" id="9809557at2"/>
<dbReference type="InterPro" id="IPR007624">
    <property type="entry name" value="RNA_pol_sigma70_r3"/>
</dbReference>
<dbReference type="InterPro" id="IPR000943">
    <property type="entry name" value="RNA_pol_sigma70"/>
</dbReference>
<proteinExistence type="inferred from homology"/>
<evidence type="ECO:0000256" key="5">
    <source>
        <dbReference type="ARBA" id="ARBA00023163"/>
    </source>
</evidence>
<comment type="subcellular location">
    <subcellularLocation>
        <location evidence="6">Cytoplasm</location>
    </subcellularLocation>
</comment>
<comment type="subunit">
    <text evidence="6">Interacts transiently with the RNA polymerase catalytic core.</text>
</comment>
<feature type="DNA-binding region" description="H-T-H motif" evidence="6">
    <location>
        <begin position="636"/>
        <end position="655"/>
    </location>
</feature>
<dbReference type="InterPro" id="IPR036388">
    <property type="entry name" value="WH-like_DNA-bd_sf"/>
</dbReference>
<dbReference type="RefSeq" id="WP_160779629.1">
    <property type="nucleotide sequence ID" value="NZ_BAAAZF010000001.1"/>
</dbReference>
<dbReference type="GO" id="GO:0006352">
    <property type="term" value="P:DNA-templated transcription initiation"/>
    <property type="evidence" value="ECO:0007669"/>
    <property type="project" value="UniProtKB-UniRule"/>
</dbReference>
<dbReference type="GO" id="GO:0016987">
    <property type="term" value="F:sigma factor activity"/>
    <property type="evidence" value="ECO:0007669"/>
    <property type="project" value="UniProtKB-UniRule"/>
</dbReference>
<dbReference type="NCBIfam" id="TIGR02393">
    <property type="entry name" value="RpoD_Cterm"/>
    <property type="match status" value="1"/>
</dbReference>
<gene>
    <name evidence="6 10" type="primary">rpoD</name>
    <name evidence="10" type="ORF">GRI94_10665</name>
</gene>
<dbReference type="GO" id="GO:0003677">
    <property type="term" value="F:DNA binding"/>
    <property type="evidence" value="ECO:0007669"/>
    <property type="project" value="UniProtKB-UniRule"/>
</dbReference>
<dbReference type="Pfam" id="PF04545">
    <property type="entry name" value="Sigma70_r4"/>
    <property type="match status" value="1"/>
</dbReference>
<dbReference type="Gene3D" id="1.10.220.120">
    <property type="entry name" value="Sigma-70 factor, region 1.1"/>
    <property type="match status" value="1"/>
</dbReference>
<dbReference type="InterPro" id="IPR007630">
    <property type="entry name" value="RNA_pol_sigma70_r4"/>
</dbReference>
<dbReference type="InterPro" id="IPR013325">
    <property type="entry name" value="RNA_pol_sigma_r2"/>
</dbReference>
<dbReference type="InterPro" id="IPR013324">
    <property type="entry name" value="RNA_pol_sigma_r3/r4-like"/>
</dbReference>
<dbReference type="SUPFAM" id="SSF88946">
    <property type="entry name" value="Sigma2 domain of RNA polymerase sigma factors"/>
    <property type="match status" value="1"/>
</dbReference>
<feature type="domain" description="RNA polymerase sigma-70" evidence="8">
    <location>
        <begin position="466"/>
        <end position="479"/>
    </location>
</feature>
<dbReference type="Gene3D" id="1.10.601.10">
    <property type="entry name" value="RNA Polymerase Primary Sigma Factor"/>
    <property type="match status" value="1"/>
</dbReference>
<dbReference type="InterPro" id="IPR050239">
    <property type="entry name" value="Sigma-70_RNA_pol_init_factors"/>
</dbReference>
<evidence type="ECO:0000313" key="10">
    <source>
        <dbReference type="EMBL" id="MXP32279.1"/>
    </source>
</evidence>
<dbReference type="Gene3D" id="1.10.10.10">
    <property type="entry name" value="Winged helix-like DNA-binding domain superfamily/Winged helix DNA-binding domain"/>
    <property type="match status" value="2"/>
</dbReference>
<feature type="region of interest" description="Sigma-70 factor domain-2" evidence="6">
    <location>
        <begin position="442"/>
        <end position="512"/>
    </location>
</feature>
<name>A0A845AS16_9SPHN</name>
<keyword evidence="11" id="KW-1185">Reference proteome</keyword>
<dbReference type="InterPro" id="IPR007627">
    <property type="entry name" value="RNA_pol_sigma70_r2"/>
</dbReference>
<dbReference type="InterPro" id="IPR009042">
    <property type="entry name" value="RNA_pol_sigma70_r1_2"/>
</dbReference>
<evidence type="ECO:0000256" key="6">
    <source>
        <dbReference type="HAMAP-Rule" id="MF_00963"/>
    </source>
</evidence>
<accession>A0A845AS16</accession>
<dbReference type="InterPro" id="IPR012760">
    <property type="entry name" value="RNA_pol_sigma_RpoD_C"/>
</dbReference>
<feature type="region of interest" description="Disordered" evidence="7">
    <location>
        <begin position="198"/>
        <end position="257"/>
    </location>
</feature>
<reference evidence="10 11" key="1">
    <citation type="submission" date="2019-12" db="EMBL/GenBank/DDBJ databases">
        <title>Genomic-based taxomic classification of the family Erythrobacteraceae.</title>
        <authorList>
            <person name="Xu L."/>
        </authorList>
    </citation>
    <scope>NUCLEOTIDE SEQUENCE [LARGE SCALE GENOMIC DNA]</scope>
    <source>
        <strain evidence="10 11">JCM 16677</strain>
    </source>
</reference>
<protein>
    <recommendedName>
        <fullName evidence="6">RNA polymerase sigma factor RpoD</fullName>
    </recommendedName>
    <alternativeName>
        <fullName evidence="6">Sigma-70</fullName>
    </alternativeName>
</protein>